<dbReference type="EMBL" id="JAVDTF010000001">
    <property type="protein sequence ID" value="MDR6782395.1"/>
    <property type="molecule type" value="Genomic_DNA"/>
</dbReference>
<keyword evidence="1" id="KW-0436">Ligase</keyword>
<evidence type="ECO:0000313" key="2">
    <source>
        <dbReference type="Proteomes" id="UP001246858"/>
    </source>
</evidence>
<evidence type="ECO:0000313" key="1">
    <source>
        <dbReference type="EMBL" id="MDR6782395.1"/>
    </source>
</evidence>
<sequence length="396" mass="45395">MQILKLLILLLILCNLPGYALVHISAAMGSLLSYCTFLCIILYYFLAVKAKPMVHFVIFGFLFSIISLIVDSQYSTTFLAGFSKYLIFVIMVPSLIRDLKNEDIYIVLLIGCLSILYEAVFVSGIGGRYSGFYLNANLAAYACLFGYAFGLTLKNKTLKLIGQLLFSIGGLATFSRTFLLIWVLINILSVFLDFKNIYKLFICVCLFALFVSFGDKLDFNSQRLTAFSDMLNGKIDPKMKEGARTETWALYYDKILDHPFFGNGYKTFSGQTGGDEINNFNIRVGVHNTYLMVMGEAGIFALIYFLWIYGYLLFNGLRFFKENPSIFFVTFSLMLYMLTIHNYFDVYLVLFTSLWLYHKTYKIKNPETPEKVRVTKNYVYDKDNHLSPKAGMEFLH</sequence>
<dbReference type="Proteomes" id="UP001246858">
    <property type="component" value="Unassembled WGS sequence"/>
</dbReference>
<proteinExistence type="predicted"/>
<reference evidence="1" key="1">
    <citation type="submission" date="2023-07" db="EMBL/GenBank/DDBJ databases">
        <title>Sorghum-associated microbial communities from plants grown in Nebraska, USA.</title>
        <authorList>
            <person name="Schachtman D."/>
        </authorList>
    </citation>
    <scope>NUCLEOTIDE SEQUENCE</scope>
    <source>
        <strain evidence="1">2697</strain>
    </source>
</reference>
<name>A0ACC6KSR6_9SPHI</name>
<comment type="caution">
    <text evidence="1">The sequence shown here is derived from an EMBL/GenBank/DDBJ whole genome shotgun (WGS) entry which is preliminary data.</text>
</comment>
<keyword evidence="2" id="KW-1185">Reference proteome</keyword>
<protein>
    <submittedName>
        <fullName evidence="1">O-antigen ligase</fullName>
    </submittedName>
</protein>
<accession>A0ACC6KSR6</accession>
<gene>
    <name evidence="1" type="ORF">J2X78_000947</name>
</gene>
<organism evidence="1 2">
    <name type="scientific">Pedobacter africanus</name>
    <dbReference type="NCBI Taxonomy" id="151894"/>
    <lineage>
        <taxon>Bacteria</taxon>
        <taxon>Pseudomonadati</taxon>
        <taxon>Bacteroidota</taxon>
        <taxon>Sphingobacteriia</taxon>
        <taxon>Sphingobacteriales</taxon>
        <taxon>Sphingobacteriaceae</taxon>
        <taxon>Pedobacter</taxon>
    </lineage>
</organism>